<protein>
    <submittedName>
        <fullName evidence="1">Uncharacterized protein</fullName>
    </submittedName>
</protein>
<organism evidence="1">
    <name type="scientific">Dichomitus squalens</name>
    <dbReference type="NCBI Taxonomy" id="114155"/>
    <lineage>
        <taxon>Eukaryota</taxon>
        <taxon>Fungi</taxon>
        <taxon>Dikarya</taxon>
        <taxon>Basidiomycota</taxon>
        <taxon>Agaricomycotina</taxon>
        <taxon>Agaricomycetes</taxon>
        <taxon>Polyporales</taxon>
        <taxon>Polyporaceae</taxon>
        <taxon>Dichomitus</taxon>
    </lineage>
</organism>
<reference evidence="1" key="1">
    <citation type="submission" date="2019-01" db="EMBL/GenBank/DDBJ databases">
        <title>Draft genome sequences of three monokaryotic isolates of the white-rot basidiomycete fungus Dichomitus squalens.</title>
        <authorList>
            <consortium name="DOE Joint Genome Institute"/>
            <person name="Lopez S.C."/>
            <person name="Andreopoulos B."/>
            <person name="Pangilinan J."/>
            <person name="Lipzen A."/>
            <person name="Riley R."/>
            <person name="Ahrendt S."/>
            <person name="Ng V."/>
            <person name="Barry K."/>
            <person name="Daum C."/>
            <person name="Grigoriev I.V."/>
            <person name="Hilden K.S."/>
            <person name="Makela M.R."/>
            <person name="de Vries R.P."/>
        </authorList>
    </citation>
    <scope>NUCLEOTIDE SEQUENCE [LARGE SCALE GENOMIC DNA]</scope>
    <source>
        <strain evidence="1">OM18370.1</strain>
    </source>
</reference>
<proteinExistence type="predicted"/>
<dbReference type="AlphaFoldDB" id="A0A4Q9N165"/>
<dbReference type="Proteomes" id="UP000292957">
    <property type="component" value="Unassembled WGS sequence"/>
</dbReference>
<dbReference type="EMBL" id="ML143390">
    <property type="protein sequence ID" value="TBU33637.1"/>
    <property type="molecule type" value="Genomic_DNA"/>
</dbReference>
<name>A0A4Q9N165_9APHY</name>
<sequence length="186" mass="19555">MSFLYSKLIMKPFVAALTAAAIAATSYASVLPRHMNSCADAKTVSNTSIAVGDKVVELVELSCGSAPVTKRQISPSDAFGDVCISECFTGGSIPATEDCQTVFNGIMTKNSDSPTFRLAGGSALVLASGTCEFFFQNNDESTDEFCWILLAQTGSALGSTCFANGASEGSCFTNTEPMWDFFVAHS</sequence>
<evidence type="ECO:0000313" key="1">
    <source>
        <dbReference type="EMBL" id="TBU33637.1"/>
    </source>
</evidence>
<dbReference type="OrthoDB" id="3249523at2759"/>
<gene>
    <name evidence="1" type="ORF">BD311DRAFT_747673</name>
</gene>
<accession>A0A4Q9N165</accession>